<dbReference type="Pfam" id="PF05119">
    <property type="entry name" value="Terminase_4"/>
    <property type="match status" value="1"/>
</dbReference>
<evidence type="ECO:0000313" key="2">
    <source>
        <dbReference type="Proteomes" id="UP000535589"/>
    </source>
</evidence>
<evidence type="ECO:0000313" key="1">
    <source>
        <dbReference type="EMBL" id="NLS13014.1"/>
    </source>
</evidence>
<dbReference type="AlphaFoldDB" id="A0A7X8YGU0"/>
<dbReference type="InterPro" id="IPR006448">
    <property type="entry name" value="Phage_term_ssu_P27"/>
</dbReference>
<keyword evidence="2" id="KW-1185">Reference proteome</keyword>
<protein>
    <submittedName>
        <fullName evidence="1">P27 family phage terminase small subunit</fullName>
    </submittedName>
</protein>
<sequence length="115" mass="12960">MKNLTTRQQRIAKQIKADVQDTNTVNDALAASMAVLITTIEDCNEHINKHGVLLVETGSRKQQITKENPAVNTRDKAIKQLNVIARTIKIETEKVKESSLNDLLNNIQQINKKEQ</sequence>
<proteinExistence type="predicted"/>
<dbReference type="Proteomes" id="UP000535589">
    <property type="component" value="Unassembled WGS sequence"/>
</dbReference>
<comment type="caution">
    <text evidence="1">The sequence shown here is derived from an EMBL/GenBank/DDBJ whole genome shotgun (WGS) entry which is preliminary data.</text>
</comment>
<dbReference type="RefSeq" id="WP_168836106.1">
    <property type="nucleotide sequence ID" value="NZ_JABAIK010000007.1"/>
</dbReference>
<name>A0A7X8YGU0_9VIBR</name>
<accession>A0A7X8YGU0</accession>
<dbReference type="EMBL" id="JABAIK010000007">
    <property type="protein sequence ID" value="NLS13014.1"/>
    <property type="molecule type" value="Genomic_DNA"/>
</dbReference>
<reference evidence="1 2" key="1">
    <citation type="submission" date="2020-04" db="EMBL/GenBank/DDBJ databases">
        <title>Vibrio sp. SM6, a novel species isolated from seawater.</title>
        <authorList>
            <person name="Wang X."/>
        </authorList>
    </citation>
    <scope>NUCLEOTIDE SEQUENCE [LARGE SCALE GENOMIC DNA]</scope>
    <source>
        <strain evidence="1 2">SM6</strain>
    </source>
</reference>
<gene>
    <name evidence="1" type="ORF">HGP28_08950</name>
</gene>
<organism evidence="1 2">
    <name type="scientific">Vibrio agarilyticus</name>
    <dbReference type="NCBI Taxonomy" id="2726741"/>
    <lineage>
        <taxon>Bacteria</taxon>
        <taxon>Pseudomonadati</taxon>
        <taxon>Pseudomonadota</taxon>
        <taxon>Gammaproteobacteria</taxon>
        <taxon>Vibrionales</taxon>
        <taxon>Vibrionaceae</taxon>
        <taxon>Vibrio</taxon>
    </lineage>
</organism>